<dbReference type="EMBL" id="WOWK01000215">
    <property type="protein sequence ID" value="KAF0315274.1"/>
    <property type="molecule type" value="Genomic_DNA"/>
</dbReference>
<accession>A0A8H3VUL7</accession>
<evidence type="ECO:0000256" key="1">
    <source>
        <dbReference type="SAM" id="MobiDB-lite"/>
    </source>
</evidence>
<dbReference type="AlphaFoldDB" id="A0A8H3VUL7"/>
<name>A0A8H3VUL7_9PEZI</name>
<comment type="caution">
    <text evidence="2">The sequence shown here is derived from an EMBL/GenBank/DDBJ whole genome shotgun (WGS) entry which is preliminary data.</text>
</comment>
<reference evidence="2 3" key="1">
    <citation type="submission" date="2019-12" db="EMBL/GenBank/DDBJ databases">
        <title>A genome sequence resource for the geographically widespread anthracnose pathogen Colletotrichum asianum.</title>
        <authorList>
            <person name="Meng Y."/>
        </authorList>
    </citation>
    <scope>NUCLEOTIDE SEQUENCE [LARGE SCALE GENOMIC DNA]</scope>
    <source>
        <strain evidence="2 3">ICMP 18580</strain>
    </source>
</reference>
<gene>
    <name evidence="2" type="ORF">GQ607_017482</name>
</gene>
<organism evidence="2 3">
    <name type="scientific">Colletotrichum asianum</name>
    <dbReference type="NCBI Taxonomy" id="702518"/>
    <lineage>
        <taxon>Eukaryota</taxon>
        <taxon>Fungi</taxon>
        <taxon>Dikarya</taxon>
        <taxon>Ascomycota</taxon>
        <taxon>Pezizomycotina</taxon>
        <taxon>Sordariomycetes</taxon>
        <taxon>Hypocreomycetidae</taxon>
        <taxon>Glomerellales</taxon>
        <taxon>Glomerellaceae</taxon>
        <taxon>Colletotrichum</taxon>
        <taxon>Colletotrichum gloeosporioides species complex</taxon>
    </lineage>
</organism>
<proteinExistence type="predicted"/>
<evidence type="ECO:0000313" key="3">
    <source>
        <dbReference type="Proteomes" id="UP000434172"/>
    </source>
</evidence>
<sequence>MCGSRGGLHTFLPASLTRAPGSAAAGPAAYRVLPTRAASAGPLTGSPLNLTNNKNSVKGFTVDRTLPKTADWTTGPSIPPSRKILVPLEAVSRRFLVFFTSFLRAYRRRRRPPHSCDRHIGGPRHASKCPHHRRRRRRLRRCYLSCPLHTRPRSAKQEIPLPIASRSCLRRMRISRPATNCKRRPSLVGLV</sequence>
<evidence type="ECO:0000313" key="2">
    <source>
        <dbReference type="EMBL" id="KAF0315274.1"/>
    </source>
</evidence>
<protein>
    <submittedName>
        <fullName evidence="2">Uncharacterized protein</fullName>
    </submittedName>
</protein>
<feature type="region of interest" description="Disordered" evidence="1">
    <location>
        <begin position="112"/>
        <end position="133"/>
    </location>
</feature>
<keyword evidence="3" id="KW-1185">Reference proteome</keyword>
<feature type="compositionally biased region" description="Basic residues" evidence="1">
    <location>
        <begin position="121"/>
        <end position="133"/>
    </location>
</feature>
<dbReference type="Proteomes" id="UP000434172">
    <property type="component" value="Unassembled WGS sequence"/>
</dbReference>